<organism evidence="3 4">
    <name type="scientific">Leifsonia tongyongensis</name>
    <dbReference type="NCBI Taxonomy" id="1268043"/>
    <lineage>
        <taxon>Bacteria</taxon>
        <taxon>Bacillati</taxon>
        <taxon>Actinomycetota</taxon>
        <taxon>Actinomycetes</taxon>
        <taxon>Micrococcales</taxon>
        <taxon>Microbacteriaceae</taxon>
        <taxon>Leifsonia</taxon>
    </lineage>
</organism>
<dbReference type="EMBL" id="JAAGWY010000001">
    <property type="protein sequence ID" value="NEN04782.1"/>
    <property type="molecule type" value="Genomic_DNA"/>
</dbReference>
<evidence type="ECO:0000313" key="4">
    <source>
        <dbReference type="Proteomes" id="UP000474967"/>
    </source>
</evidence>
<dbReference type="Proteomes" id="UP000474967">
    <property type="component" value="Unassembled WGS sequence"/>
</dbReference>
<sequence length="197" mass="20096">MTADKKALASIDEILHDGEKVTATLRAVLSLSNSSYANPTGLLALSNERVIFAGHVRHTLTLVTHPLTDILSVDFERSVLNSFLRLRTGDATAPTVTTFRPDPGHAQAFVDAVTAAVEHARTAGLSTPSASPAPASAAPASAPASAAPASAPPPSATPAPSTSSSTADELAKIADLHDRGALTDEEFAAAKAKILGT</sequence>
<evidence type="ECO:0000256" key="1">
    <source>
        <dbReference type="SAM" id="MobiDB-lite"/>
    </source>
</evidence>
<feature type="domain" description="SHOCT" evidence="2">
    <location>
        <begin position="168"/>
        <end position="195"/>
    </location>
</feature>
<reference evidence="3 4" key="1">
    <citation type="journal article" date="2014" name="J. Microbiol.">
        <title>Diaminobutyricibacter tongyongensis gen. nov., sp. nov. and Homoserinibacter gongjuensis gen. nov., sp. nov. belong to the family Microbacteriaceae.</title>
        <authorList>
            <person name="Kim S.J."/>
            <person name="Ahn J.H."/>
            <person name="Weon H.Y."/>
            <person name="Hamada M."/>
            <person name="Suzuki K."/>
            <person name="Kwon S.W."/>
        </authorList>
    </citation>
    <scope>NUCLEOTIDE SEQUENCE [LARGE SCALE GENOMIC DNA]</scope>
    <source>
        <strain evidence="3 4">NBRC 108724</strain>
    </source>
</reference>
<keyword evidence="4" id="KW-1185">Reference proteome</keyword>
<comment type="caution">
    <text evidence="3">The sequence shown here is derived from an EMBL/GenBank/DDBJ whole genome shotgun (WGS) entry which is preliminary data.</text>
</comment>
<gene>
    <name evidence="3" type="ORF">G3T36_02760</name>
</gene>
<accession>A0A6L9XTP6</accession>
<feature type="compositionally biased region" description="Low complexity" evidence="1">
    <location>
        <begin position="126"/>
        <end position="149"/>
    </location>
</feature>
<protein>
    <recommendedName>
        <fullName evidence="2">SHOCT domain-containing protein</fullName>
    </recommendedName>
</protein>
<feature type="region of interest" description="Disordered" evidence="1">
    <location>
        <begin position="123"/>
        <end position="170"/>
    </location>
</feature>
<dbReference type="Pfam" id="PF09851">
    <property type="entry name" value="SHOCT"/>
    <property type="match status" value="1"/>
</dbReference>
<dbReference type="RefSeq" id="WP_163287878.1">
    <property type="nucleotide sequence ID" value="NZ_JAAGWY010000001.1"/>
</dbReference>
<dbReference type="AlphaFoldDB" id="A0A6L9XTP6"/>
<feature type="compositionally biased region" description="Low complexity" evidence="1">
    <location>
        <begin position="158"/>
        <end position="167"/>
    </location>
</feature>
<evidence type="ECO:0000313" key="3">
    <source>
        <dbReference type="EMBL" id="NEN04782.1"/>
    </source>
</evidence>
<evidence type="ECO:0000259" key="2">
    <source>
        <dbReference type="Pfam" id="PF09851"/>
    </source>
</evidence>
<name>A0A6L9XTP6_9MICO</name>
<proteinExistence type="predicted"/>
<dbReference type="InterPro" id="IPR018649">
    <property type="entry name" value="SHOCT"/>
</dbReference>